<evidence type="ECO:0000256" key="4">
    <source>
        <dbReference type="ARBA" id="ARBA00022679"/>
    </source>
</evidence>
<dbReference type="InterPro" id="IPR012337">
    <property type="entry name" value="RNaseH-like_sf"/>
</dbReference>
<protein>
    <recommendedName>
        <fullName evidence="3 18">DNA polymerase III subunit epsilon</fullName>
        <ecNumber evidence="2 18">2.7.7.7</ecNumber>
    </recommendedName>
</protein>
<keyword evidence="8 17" id="KW-0479">Metal-binding</keyword>
<keyword evidence="10 18" id="KW-0269">Exonuclease</keyword>
<evidence type="ECO:0000256" key="13">
    <source>
        <dbReference type="ARBA" id="ARBA00023211"/>
    </source>
</evidence>
<dbReference type="Proteomes" id="UP000027318">
    <property type="component" value="Unassembled WGS sequence"/>
</dbReference>
<dbReference type="PANTHER" id="PTHR30231:SF41">
    <property type="entry name" value="DNA POLYMERASE III SUBUNIT EPSILON"/>
    <property type="match status" value="1"/>
</dbReference>
<dbReference type="GO" id="GO:0003887">
    <property type="term" value="F:DNA-directed DNA polymerase activity"/>
    <property type="evidence" value="ECO:0007669"/>
    <property type="project" value="UniProtKB-KW"/>
</dbReference>
<evidence type="ECO:0000313" key="20">
    <source>
        <dbReference type="EMBL" id="KDE39369.1"/>
    </source>
</evidence>
<dbReference type="RefSeq" id="WP_036548379.1">
    <property type="nucleotide sequence ID" value="NZ_JBKBNO010000002.1"/>
</dbReference>
<organism evidence="20 21">
    <name type="scientific">Nitrincola lacisaponensis</name>
    <dbReference type="NCBI Taxonomy" id="267850"/>
    <lineage>
        <taxon>Bacteria</taxon>
        <taxon>Pseudomonadati</taxon>
        <taxon>Pseudomonadota</taxon>
        <taxon>Gammaproteobacteria</taxon>
        <taxon>Oceanospirillales</taxon>
        <taxon>Oceanospirillaceae</taxon>
        <taxon>Nitrincola</taxon>
    </lineage>
</organism>
<feature type="domain" description="Exonuclease" evidence="19">
    <location>
        <begin position="2"/>
        <end position="175"/>
    </location>
</feature>
<evidence type="ECO:0000256" key="9">
    <source>
        <dbReference type="ARBA" id="ARBA00022801"/>
    </source>
</evidence>
<keyword evidence="5 18" id="KW-0548">Nucleotidyltransferase</keyword>
<keyword evidence="13 17" id="KW-0464">Manganese</keyword>
<evidence type="ECO:0000256" key="2">
    <source>
        <dbReference type="ARBA" id="ARBA00012417"/>
    </source>
</evidence>
<dbReference type="GO" id="GO:0003677">
    <property type="term" value="F:DNA binding"/>
    <property type="evidence" value="ECO:0007669"/>
    <property type="project" value="InterPro"/>
</dbReference>
<feature type="binding site" evidence="16">
    <location>
        <position position="9"/>
    </location>
    <ligand>
        <name>substrate</name>
    </ligand>
</feature>
<evidence type="ECO:0000256" key="18">
    <source>
        <dbReference type="RuleBase" id="RU364087"/>
    </source>
</evidence>
<evidence type="ECO:0000256" key="3">
    <source>
        <dbReference type="ARBA" id="ARBA00020352"/>
    </source>
</evidence>
<evidence type="ECO:0000256" key="12">
    <source>
        <dbReference type="ARBA" id="ARBA00022932"/>
    </source>
</evidence>
<dbReference type="NCBIfam" id="TIGR00573">
    <property type="entry name" value="dnaq"/>
    <property type="match status" value="1"/>
</dbReference>
<dbReference type="GO" id="GO:0046872">
    <property type="term" value="F:metal ion binding"/>
    <property type="evidence" value="ECO:0007669"/>
    <property type="project" value="UniProtKB-KW"/>
</dbReference>
<comment type="caution">
    <text evidence="20">The sequence shown here is derived from an EMBL/GenBank/DDBJ whole genome shotgun (WGS) entry which is preliminary data.</text>
</comment>
<dbReference type="PATRIC" id="fig|267850.7.peg.2466"/>
<dbReference type="NCBIfam" id="TIGR01406">
    <property type="entry name" value="dnaQ_proteo"/>
    <property type="match status" value="1"/>
</dbReference>
<evidence type="ECO:0000256" key="8">
    <source>
        <dbReference type="ARBA" id="ARBA00022723"/>
    </source>
</evidence>
<dbReference type="NCBIfam" id="NF004316">
    <property type="entry name" value="PRK05711.1"/>
    <property type="match status" value="1"/>
</dbReference>
<feature type="binding site" evidence="17">
    <location>
        <position position="158"/>
    </location>
    <ligand>
        <name>a divalent metal cation</name>
        <dbReference type="ChEBI" id="CHEBI:60240"/>
        <label>1</label>
        <note>catalytic</note>
    </ligand>
</feature>
<evidence type="ECO:0000259" key="19">
    <source>
        <dbReference type="SMART" id="SM00479"/>
    </source>
</evidence>
<dbReference type="AlphaFoldDB" id="A0A063Y100"/>
<evidence type="ECO:0000313" key="21">
    <source>
        <dbReference type="Proteomes" id="UP000027318"/>
    </source>
</evidence>
<keyword evidence="11 17" id="KW-0460">Magnesium</keyword>
<sequence>MRQIVLDTETTGIDPAEGHNIIEIGCIEMQLRRLTGNHYHQYIKPDREVEAEAIAVHGITNEFLADKPRFAVVSDAFIEFVRGAELIIHNAAFDIGFLDAELARNGYTERMADICPKITDTLLLARKKFPGQKNNLDALCRRFGIEHFDRELHGALLDSKILAEVYLLLTGGQTALALGSDTDGGEESGISSMRPVDTAGMQLKVISASDVELAAHEAFLETLEKKSGGNCLWKQFESSATESVSAETNS</sequence>
<dbReference type="Pfam" id="PF00929">
    <property type="entry name" value="RNase_T"/>
    <property type="match status" value="1"/>
</dbReference>
<dbReference type="EC" id="2.7.7.7" evidence="2 18"/>
<proteinExistence type="predicted"/>
<gene>
    <name evidence="18" type="primary">dnaQ</name>
    <name evidence="20" type="ORF">ADINL_2498</name>
</gene>
<dbReference type="PANTHER" id="PTHR30231">
    <property type="entry name" value="DNA POLYMERASE III SUBUNIT EPSILON"/>
    <property type="match status" value="1"/>
</dbReference>
<dbReference type="GO" id="GO:0008408">
    <property type="term" value="F:3'-5' exonuclease activity"/>
    <property type="evidence" value="ECO:0007669"/>
    <property type="project" value="TreeGrafter"/>
</dbReference>
<keyword evidence="4 18" id="KW-0808">Transferase</keyword>
<comment type="function">
    <text evidence="18">DNA polymerase III is a complex, multichain enzyme responsible for most of the replicative synthesis in bacteria. The epsilon subunit contain the editing function and is a proofreading 3'-5' exonuclease.</text>
</comment>
<comment type="cofactor">
    <cofactor evidence="1 18">
        <name>Mn(2+)</name>
        <dbReference type="ChEBI" id="CHEBI:29035"/>
    </cofactor>
</comment>
<dbReference type="GO" id="GO:0045004">
    <property type="term" value="P:DNA replication proofreading"/>
    <property type="evidence" value="ECO:0007669"/>
    <property type="project" value="TreeGrafter"/>
</dbReference>
<dbReference type="InterPro" id="IPR036397">
    <property type="entry name" value="RNaseH_sf"/>
</dbReference>
<dbReference type="FunFam" id="3.30.420.10:FF:000012">
    <property type="entry name" value="DNA polymerase III subunit epsilon"/>
    <property type="match status" value="1"/>
</dbReference>
<evidence type="ECO:0000256" key="1">
    <source>
        <dbReference type="ARBA" id="ARBA00001936"/>
    </source>
</evidence>
<feature type="binding site" evidence="16">
    <location>
        <position position="7"/>
    </location>
    <ligand>
        <name>substrate</name>
    </ligand>
</feature>
<evidence type="ECO:0000256" key="15">
    <source>
        <dbReference type="PIRSR" id="PIRSR606309-1"/>
    </source>
</evidence>
<dbReference type="InterPro" id="IPR006309">
    <property type="entry name" value="DnaQ_proteo"/>
</dbReference>
<keyword evidence="6 18" id="KW-0235">DNA replication</keyword>
<feature type="active site" description="Proton acceptor" evidence="15">
    <location>
        <position position="153"/>
    </location>
</feature>
<keyword evidence="9 18" id="KW-0378">Hydrolase</keyword>
<dbReference type="InterPro" id="IPR006054">
    <property type="entry name" value="DnaQ"/>
</dbReference>
<dbReference type="SUPFAM" id="SSF53098">
    <property type="entry name" value="Ribonuclease H-like"/>
    <property type="match status" value="1"/>
</dbReference>
<evidence type="ECO:0000256" key="16">
    <source>
        <dbReference type="PIRSR" id="PIRSR606309-2"/>
    </source>
</evidence>
<evidence type="ECO:0000256" key="11">
    <source>
        <dbReference type="ARBA" id="ARBA00022842"/>
    </source>
</evidence>
<keyword evidence="21" id="KW-1185">Reference proteome</keyword>
<evidence type="ECO:0000256" key="14">
    <source>
        <dbReference type="ARBA" id="ARBA00049244"/>
    </source>
</evidence>
<feature type="binding site" evidence="16">
    <location>
        <position position="52"/>
    </location>
    <ligand>
        <name>substrate</name>
    </ligand>
</feature>
<keyword evidence="12 18" id="KW-0239">DNA-directed DNA polymerase</keyword>
<feature type="binding site" evidence="16">
    <location>
        <position position="158"/>
    </location>
    <ligand>
        <name>substrate</name>
    </ligand>
</feature>
<dbReference type="Gene3D" id="3.30.420.10">
    <property type="entry name" value="Ribonuclease H-like superfamily/Ribonuclease H"/>
    <property type="match status" value="1"/>
</dbReference>
<evidence type="ECO:0000256" key="10">
    <source>
        <dbReference type="ARBA" id="ARBA00022839"/>
    </source>
</evidence>
<dbReference type="CDD" id="cd06131">
    <property type="entry name" value="DNA_pol_III_epsilon_Ecoli_like"/>
    <property type="match status" value="1"/>
</dbReference>
<comment type="subunit">
    <text evidence="18">DNA polymerase III contains a core (composed of alpha, epsilon and theta chains) that associates with a tau subunit. This core dimerizes to form the POLIII' complex. PolIII' associates with the gamma complex (composed of gamma, delta, delta', psi and chi chains) and with the beta chain to form the complete DNA polymerase III complex.</text>
</comment>
<keyword evidence="7 18" id="KW-0540">Nuclease</keyword>
<comment type="cofactor">
    <cofactor evidence="17">
        <name>Mg(2+)</name>
        <dbReference type="ChEBI" id="CHEBI:18420"/>
    </cofactor>
    <cofactor evidence="17">
        <name>Mn(2+)</name>
        <dbReference type="ChEBI" id="CHEBI:29035"/>
    </cofactor>
    <text evidence="17">Binds 2 divalent metal cations. Magnesium or manganese.</text>
</comment>
<feature type="binding site" evidence="17">
    <location>
        <position position="7"/>
    </location>
    <ligand>
        <name>a divalent metal cation</name>
        <dbReference type="ChEBI" id="CHEBI:60240"/>
        <label>1</label>
        <note>catalytic</note>
    </ligand>
</feature>
<reference evidence="20 21" key="1">
    <citation type="journal article" date="2005" name="Int. J. Syst. Evol. Microbiol.">
        <title>Nitrincola lacisaponensis gen. nov., sp. nov., a novel alkaliphilic bacterium isolated from an alkaline, saline lake.</title>
        <authorList>
            <person name="Dimitriu P.A."/>
            <person name="Shukla S.K."/>
            <person name="Conradt J."/>
            <person name="Marquez M.C."/>
            <person name="Ventosa A."/>
            <person name="Maglia A."/>
            <person name="Peyton B.M."/>
            <person name="Pinkart H.C."/>
            <person name="Mormile M.R."/>
        </authorList>
    </citation>
    <scope>NUCLEOTIDE SEQUENCE [LARGE SCALE GENOMIC DNA]</scope>
    <source>
        <strain evidence="20 21">4CA</strain>
    </source>
</reference>
<feature type="binding site" evidence="17">
    <location>
        <position position="9"/>
    </location>
    <ligand>
        <name>a divalent metal cation</name>
        <dbReference type="ChEBI" id="CHEBI:60240"/>
        <label>1</label>
        <note>catalytic</note>
    </ligand>
</feature>
<evidence type="ECO:0000256" key="5">
    <source>
        <dbReference type="ARBA" id="ARBA00022695"/>
    </source>
</evidence>
<accession>A0A063Y100</accession>
<evidence type="ECO:0000256" key="7">
    <source>
        <dbReference type="ARBA" id="ARBA00022722"/>
    </source>
</evidence>
<dbReference type="STRING" id="267850.ADINL_2498"/>
<feature type="binding site" evidence="16">
    <location>
        <position position="57"/>
    </location>
    <ligand>
        <name>substrate</name>
    </ligand>
</feature>
<dbReference type="GO" id="GO:0005829">
    <property type="term" value="C:cytosol"/>
    <property type="evidence" value="ECO:0007669"/>
    <property type="project" value="TreeGrafter"/>
</dbReference>
<dbReference type="OrthoDB" id="9804290at2"/>
<evidence type="ECO:0000256" key="6">
    <source>
        <dbReference type="ARBA" id="ARBA00022705"/>
    </source>
</evidence>
<evidence type="ECO:0000256" key="17">
    <source>
        <dbReference type="PIRSR" id="PIRSR606309-3"/>
    </source>
</evidence>
<name>A0A063Y100_9GAMM</name>
<comment type="catalytic activity">
    <reaction evidence="14 18">
        <text>DNA(n) + a 2'-deoxyribonucleoside 5'-triphosphate = DNA(n+1) + diphosphate</text>
        <dbReference type="Rhea" id="RHEA:22508"/>
        <dbReference type="Rhea" id="RHEA-COMP:17339"/>
        <dbReference type="Rhea" id="RHEA-COMP:17340"/>
        <dbReference type="ChEBI" id="CHEBI:33019"/>
        <dbReference type="ChEBI" id="CHEBI:61560"/>
        <dbReference type="ChEBI" id="CHEBI:173112"/>
        <dbReference type="EC" id="2.7.7.7"/>
    </reaction>
</comment>
<dbReference type="InterPro" id="IPR013520">
    <property type="entry name" value="Ribonucl_H"/>
</dbReference>
<dbReference type="EMBL" id="JMSZ01000032">
    <property type="protein sequence ID" value="KDE39369.1"/>
    <property type="molecule type" value="Genomic_DNA"/>
</dbReference>
<dbReference type="SMART" id="SM00479">
    <property type="entry name" value="EXOIII"/>
    <property type="match status" value="1"/>
</dbReference>